<dbReference type="GO" id="GO:0006596">
    <property type="term" value="P:polyamine biosynthetic process"/>
    <property type="evidence" value="ECO:0007669"/>
    <property type="project" value="UniProtKB-KW"/>
</dbReference>
<dbReference type="PANTHER" id="PTHR43317:SF3">
    <property type="entry name" value="BLR2883 PROTEIN"/>
    <property type="match status" value="1"/>
</dbReference>
<evidence type="ECO:0000313" key="2">
    <source>
        <dbReference type="EMBL" id="AKU98604.1"/>
    </source>
</evidence>
<protein>
    <recommendedName>
        <fullName evidence="4">Spermidine synthase</fullName>
    </recommendedName>
</protein>
<keyword evidence="1" id="KW-0620">Polyamine biosynthesis</keyword>
<keyword evidence="3" id="KW-1185">Reference proteome</keyword>
<dbReference type="Proteomes" id="UP000064967">
    <property type="component" value="Chromosome"/>
</dbReference>
<gene>
    <name evidence="2" type="ORF">AKJ09_05268</name>
</gene>
<sequence length="226" mass="24097">MSRTSNPAGTKTEILRTFVEHGGTIALRRRGEVLDLVLGNVVLLSSAALETERTFGRLAGEVIPSDGRMTVIIGGLGFGSTLRGVLEVVPSDARVIVVEKVRAVAEVARAEAADLVAGALDDPRVTLEQADVADVIARERDVSAVLLDVDNGPDWASFRTNARLYADSALAQAKTSLRPGGMYAVWSGYPADAFVGRLKRAGFVARVVPLEERGVVRARAYVGELR</sequence>
<accession>A0A0K1PZM5</accession>
<dbReference type="PANTHER" id="PTHR43317">
    <property type="entry name" value="THERMOSPERMINE SYNTHASE ACAULIS5"/>
    <property type="match status" value="1"/>
</dbReference>
<name>A0A0K1PZM5_9BACT</name>
<evidence type="ECO:0000313" key="3">
    <source>
        <dbReference type="Proteomes" id="UP000064967"/>
    </source>
</evidence>
<dbReference type="PATRIC" id="fig|1391654.3.peg.5341"/>
<dbReference type="InterPro" id="IPR029063">
    <property type="entry name" value="SAM-dependent_MTases_sf"/>
</dbReference>
<proteinExistence type="predicted"/>
<dbReference type="AlphaFoldDB" id="A0A0K1PZM5"/>
<dbReference type="SUPFAM" id="SSF53335">
    <property type="entry name" value="S-adenosyl-L-methionine-dependent methyltransferases"/>
    <property type="match status" value="1"/>
</dbReference>
<dbReference type="RefSeq" id="WP_146649538.1">
    <property type="nucleotide sequence ID" value="NZ_CP012333.1"/>
</dbReference>
<dbReference type="EMBL" id="CP012333">
    <property type="protein sequence ID" value="AKU98604.1"/>
    <property type="molecule type" value="Genomic_DNA"/>
</dbReference>
<dbReference type="STRING" id="1391654.AKJ09_05268"/>
<dbReference type="OrthoDB" id="9793351at2"/>
<organism evidence="2 3">
    <name type="scientific">Labilithrix luteola</name>
    <dbReference type="NCBI Taxonomy" id="1391654"/>
    <lineage>
        <taxon>Bacteria</taxon>
        <taxon>Pseudomonadati</taxon>
        <taxon>Myxococcota</taxon>
        <taxon>Polyangia</taxon>
        <taxon>Polyangiales</taxon>
        <taxon>Labilitrichaceae</taxon>
        <taxon>Labilithrix</taxon>
    </lineage>
</organism>
<evidence type="ECO:0008006" key="4">
    <source>
        <dbReference type="Google" id="ProtNLM"/>
    </source>
</evidence>
<dbReference type="KEGG" id="llu:AKJ09_05268"/>
<evidence type="ECO:0000256" key="1">
    <source>
        <dbReference type="ARBA" id="ARBA00023115"/>
    </source>
</evidence>
<dbReference type="Gene3D" id="3.40.50.150">
    <property type="entry name" value="Vaccinia Virus protein VP39"/>
    <property type="match status" value="1"/>
</dbReference>
<reference evidence="2 3" key="1">
    <citation type="submission" date="2015-08" db="EMBL/GenBank/DDBJ databases">
        <authorList>
            <person name="Babu N.S."/>
            <person name="Beckwith C.J."/>
            <person name="Beseler K.G."/>
            <person name="Brison A."/>
            <person name="Carone J.V."/>
            <person name="Caskin T.P."/>
            <person name="Diamond M."/>
            <person name="Durham M.E."/>
            <person name="Foxe J.M."/>
            <person name="Go M."/>
            <person name="Henderson B.A."/>
            <person name="Jones I.B."/>
            <person name="McGettigan J.A."/>
            <person name="Micheletti S.J."/>
            <person name="Nasrallah M.E."/>
            <person name="Ortiz D."/>
            <person name="Piller C.R."/>
            <person name="Privatt S.R."/>
            <person name="Schneider S.L."/>
            <person name="Sharp S."/>
            <person name="Smith T.C."/>
            <person name="Stanton J.D."/>
            <person name="Ullery H.E."/>
            <person name="Wilson R.J."/>
            <person name="Serrano M.G."/>
            <person name="Buck G."/>
            <person name="Lee V."/>
            <person name="Wang Y."/>
            <person name="Carvalho R."/>
            <person name="Voegtly L."/>
            <person name="Shi R."/>
            <person name="Duckworth R."/>
            <person name="Johnson A."/>
            <person name="Loviza R."/>
            <person name="Walstead R."/>
            <person name="Shah Z."/>
            <person name="Kiflezghi M."/>
            <person name="Wade K."/>
            <person name="Ball S.L."/>
            <person name="Bradley K.W."/>
            <person name="Asai D.J."/>
            <person name="Bowman C.A."/>
            <person name="Russell D.A."/>
            <person name="Pope W.H."/>
            <person name="Jacobs-Sera D."/>
            <person name="Hendrix R.W."/>
            <person name="Hatfull G.F."/>
        </authorList>
    </citation>
    <scope>NUCLEOTIDE SEQUENCE [LARGE SCALE GENOMIC DNA]</scope>
    <source>
        <strain evidence="2 3">DSM 27648</strain>
    </source>
</reference>